<feature type="domain" description="Transposase IS4-like" evidence="1">
    <location>
        <begin position="14"/>
        <end position="97"/>
    </location>
</feature>
<dbReference type="PANTHER" id="PTHR30007">
    <property type="entry name" value="PHP DOMAIN PROTEIN"/>
    <property type="match status" value="1"/>
</dbReference>
<name>A0A1B1S7Q8_9BACT</name>
<evidence type="ECO:0000259" key="1">
    <source>
        <dbReference type="Pfam" id="PF01609"/>
    </source>
</evidence>
<dbReference type="GO" id="GO:0003677">
    <property type="term" value="F:DNA binding"/>
    <property type="evidence" value="ECO:0007669"/>
    <property type="project" value="InterPro"/>
</dbReference>
<accession>A0A1B1S7Q8</accession>
<accession>A0A1Z2XDZ4</accession>
<reference evidence="3" key="1">
    <citation type="submission" date="2016-04" db="EMBL/GenBank/DDBJ databases">
        <title>Complete Genome Sequences of Twelve Strains of a Stable Defined Moderately Diverse Mouse Microbiota 2 (sDMDMm2).</title>
        <authorList>
            <person name="Uchimura Y."/>
            <person name="Wyss M."/>
            <person name="Brugiroux S."/>
            <person name="Limenitakis J.P."/>
            <person name="Stecher B."/>
            <person name="McCoy K.D."/>
            <person name="Macpherson A.J."/>
        </authorList>
    </citation>
    <scope>NUCLEOTIDE SEQUENCE [LARGE SCALE GENOMIC DNA]</scope>
    <source>
        <strain evidence="3">YL27</strain>
    </source>
</reference>
<dbReference type="PANTHER" id="PTHR30007:SF0">
    <property type="entry name" value="TRANSPOSASE"/>
    <property type="match status" value="1"/>
</dbReference>
<evidence type="ECO:0000313" key="2">
    <source>
        <dbReference type="EMBL" id="ANU62832.1"/>
    </source>
</evidence>
<dbReference type="AlphaFoldDB" id="A0A1B1S7Q8"/>
<dbReference type="EMBL" id="CP015402">
    <property type="protein sequence ID" value="ANU62832.1"/>
    <property type="molecule type" value="Genomic_DNA"/>
</dbReference>
<dbReference type="RefSeq" id="WP_068960210.1">
    <property type="nucleotide sequence ID" value="NZ_CAJTAP010000068.1"/>
</dbReference>
<organism evidence="2 3">
    <name type="scientific">Muribaculum intestinale</name>
    <dbReference type="NCBI Taxonomy" id="1796646"/>
    <lineage>
        <taxon>Bacteria</taxon>
        <taxon>Pseudomonadati</taxon>
        <taxon>Bacteroidota</taxon>
        <taxon>Bacteroidia</taxon>
        <taxon>Bacteroidales</taxon>
        <taxon>Muribaculaceae</taxon>
        <taxon>Muribaculum</taxon>
    </lineage>
</organism>
<evidence type="ECO:0000313" key="3">
    <source>
        <dbReference type="Proteomes" id="UP000186351"/>
    </source>
</evidence>
<dbReference type="Proteomes" id="UP000186351">
    <property type="component" value="Chromosome"/>
</dbReference>
<dbReference type="GO" id="GO:0006313">
    <property type="term" value="P:DNA transposition"/>
    <property type="evidence" value="ECO:0007669"/>
    <property type="project" value="InterPro"/>
</dbReference>
<proteinExistence type="predicted"/>
<dbReference type="GO" id="GO:0004803">
    <property type="term" value="F:transposase activity"/>
    <property type="evidence" value="ECO:0007669"/>
    <property type="project" value="InterPro"/>
</dbReference>
<dbReference type="GeneID" id="65535857"/>
<dbReference type="STRING" id="1796646.A4V02_03235"/>
<dbReference type="OrthoDB" id="1270539at2"/>
<dbReference type="KEGG" id="pary:A4V02_03235"/>
<gene>
    <name evidence="2" type="ORF">A4V02_03235</name>
</gene>
<protein>
    <recommendedName>
        <fullName evidence="1">Transposase IS4-like domain-containing protein</fullName>
    </recommendedName>
</protein>
<dbReference type="InterPro" id="IPR002559">
    <property type="entry name" value="Transposase_11"/>
</dbReference>
<dbReference type="Pfam" id="PF01609">
    <property type="entry name" value="DDE_Tnp_1"/>
    <property type="match status" value="1"/>
</dbReference>
<sequence length="104" mass="11998">MKKNTFKVLFYIRVIKKILADRGYRGDLIELVRNTFGMNVEITLSGSSDGKFIPAKGRWVAERSISWLDNFRRLCRNYEDTLEVARQMVIIAGVAMLLNRLTAN</sequence>
<keyword evidence="3" id="KW-1185">Reference proteome</keyword>